<evidence type="ECO:0000313" key="3">
    <source>
        <dbReference type="EMBL" id="OUZ17855.1"/>
    </source>
</evidence>
<proteinExistence type="predicted"/>
<dbReference type="EMBL" id="NIBL01000002">
    <property type="protein sequence ID" value="OUZ17855.1"/>
    <property type="molecule type" value="Genomic_DNA"/>
</dbReference>
<accession>A0A200I116</accession>
<reference evidence="5 6" key="1">
    <citation type="submission" date="2017-05" db="EMBL/GenBank/DDBJ databases">
        <title>The Genome Sequence of Enterococcus faecium 2D5_DIV0622.</title>
        <authorList>
            <consortium name="The Broad Institute Genomics Platform"/>
            <consortium name="The Broad Institute Genomic Center for Infectious Diseases"/>
            <person name="Earl A."/>
            <person name="Manson A."/>
            <person name="Schwartman J."/>
            <person name="Gilmore M."/>
            <person name="Abouelleil A."/>
            <person name="Cao P."/>
            <person name="Chapman S."/>
            <person name="Cusick C."/>
            <person name="Shea T."/>
            <person name="Young S."/>
            <person name="Neafsey D."/>
            <person name="Nusbaum C."/>
            <person name="Birren B."/>
        </authorList>
    </citation>
    <scope>NUCLEOTIDE SEQUENCE [LARGE SCALE GENOMIC DNA]</scope>
    <source>
        <strain evidence="5 6">2D5_DIV0622</strain>
    </source>
</reference>
<dbReference type="Proteomes" id="UP000196503">
    <property type="component" value="Unassembled WGS sequence"/>
</dbReference>
<dbReference type="Pfam" id="PF13546">
    <property type="entry name" value="DDE_5"/>
    <property type="match status" value="1"/>
</dbReference>
<evidence type="ECO:0000313" key="6">
    <source>
        <dbReference type="Proteomes" id="UP000196503"/>
    </source>
</evidence>
<comment type="caution">
    <text evidence="5">The sequence shown here is derived from an EMBL/GenBank/DDBJ whole genome shotgun (WGS) entry which is preliminary data.</text>
</comment>
<dbReference type="InterPro" id="IPR012337">
    <property type="entry name" value="RNaseH-like_sf"/>
</dbReference>
<gene>
    <name evidence="4" type="ORF">A5869_000038</name>
    <name evidence="5" type="ORF">A5869_000309</name>
    <name evidence="3" type="ORF">A5869_001327</name>
    <name evidence="2" type="ORF">A5869_001975</name>
</gene>
<evidence type="ECO:0000259" key="1">
    <source>
        <dbReference type="Pfam" id="PF13546"/>
    </source>
</evidence>
<evidence type="ECO:0000313" key="2">
    <source>
        <dbReference type="EMBL" id="OUZ14870.1"/>
    </source>
</evidence>
<organism evidence="5 6">
    <name type="scientific">Enterococcus cecorum</name>
    <dbReference type="NCBI Taxonomy" id="44008"/>
    <lineage>
        <taxon>Bacteria</taxon>
        <taxon>Bacillati</taxon>
        <taxon>Bacillota</taxon>
        <taxon>Bacilli</taxon>
        <taxon>Lactobacillales</taxon>
        <taxon>Enterococcaceae</taxon>
        <taxon>Enterococcus</taxon>
    </lineage>
</organism>
<sequence length="457" mass="53089">MAKSITQITENDKQISASIKRFFTKFHISSALKASNAYKKKGIPVIEIFQYLFLLIFSNRSMYMNLITGRNTPNFAKDVVYRFMKMSQINWIRFTTILSARIINEAILPLNSDNRVNVLIIDDSTFERNRSKKVELLAKLYDHAKHKYSFGFRMLTLGWSDGSTFLPINSVLLSSKNKKNRINDAVEMDKRTIGYRRRKLAIEKGTQAMLTLLDEAKKAAIPAKYVLFDSWFSSPSTLHAVKNMNYDVIAMIKKTPKMFFQYNGEAMSLTSIYNKNKKKRGRSRYLLSVVVEVVNDGKSIPAKVVYVRNRNKRKEYLCLISTDVNLDENEIIRIYGKRWDIEVFFKVCKSYLNLSRECNSLSYDALTAHTAIVFTRYMMLSLECRESKDERSLGELFLHFSDEMSDITWIQAFQMLLQMFRTTLTDKTELSDEKITELVEMFIDALPNMLKTKLKAA</sequence>
<dbReference type="AlphaFoldDB" id="A0A200I116"/>
<dbReference type="EMBL" id="NIBL01000001">
    <property type="protein sequence ID" value="OUZ18668.1"/>
    <property type="molecule type" value="Genomic_DNA"/>
</dbReference>
<evidence type="ECO:0000313" key="4">
    <source>
        <dbReference type="EMBL" id="OUZ18398.1"/>
    </source>
</evidence>
<feature type="domain" description="Transposase IS701-like DDE" evidence="1">
    <location>
        <begin position="79"/>
        <end position="265"/>
    </location>
</feature>
<dbReference type="EMBL" id="NIBL01000003">
    <property type="protein sequence ID" value="OUZ14870.1"/>
    <property type="molecule type" value="Genomic_DNA"/>
</dbReference>
<dbReference type="EMBL" id="NIBL01000001">
    <property type="protein sequence ID" value="OUZ18398.1"/>
    <property type="molecule type" value="Genomic_DNA"/>
</dbReference>
<dbReference type="InterPro" id="IPR038721">
    <property type="entry name" value="IS701-like_DDE_dom"/>
</dbReference>
<dbReference type="Gene3D" id="3.90.350.10">
    <property type="entry name" value="Transposase Inhibitor Protein From Tn5, Chain A, domain 1"/>
    <property type="match status" value="1"/>
</dbReference>
<evidence type="ECO:0000313" key="5">
    <source>
        <dbReference type="EMBL" id="OUZ18668.1"/>
    </source>
</evidence>
<dbReference type="SUPFAM" id="SSF53098">
    <property type="entry name" value="Ribonuclease H-like"/>
    <property type="match status" value="1"/>
</dbReference>
<name>A0A200I116_9ENTE</name>
<protein>
    <recommendedName>
        <fullName evidence="1">Transposase IS701-like DDE domain-containing protein</fullName>
    </recommendedName>
</protein>